<sequence length="423" mass="46446">MIQRLLITLLLTGPLNSVTANATPSSQPTDTIDVLHWWTSPSEAAATDILKDHYTKSGFAWSDQAIAGGGGGKAMTVLKSQVISGNPPHAAQISGQGIKSWASLGLLADIDDTVNHNQWTSVLPEFVSDAIQFQGRFYGVPVGIHRSNWLWVNPGAFEDTGLAIPTSWDELIAIAPRLRQAGFIPLTHGGEAWQQAAIFESVVLSEGGADFYRQALVHHDRKALTSPTMIRVFRKLKQIVSLTPDNRSKMSWDQATREIINNKAAMMLMGDWALGEFKINGQVEGQDFYCLPAFGTEDKFIYNIDSFAMFNTRHLKDRQAQQRLTHQLMSKEIQIAFSENKGSIPVRMDATDHLQGCQKQSLEALHASIKTNTLVPSIIHGMAARESLQVPVINFVSLYMSDPAATPEEAVKSLSAALLSPAR</sequence>
<keyword evidence="9" id="KW-1185">Reference proteome</keyword>
<dbReference type="InterPro" id="IPR006059">
    <property type="entry name" value="SBP"/>
</dbReference>
<dbReference type="Proteomes" id="UP001163255">
    <property type="component" value="Chromosome"/>
</dbReference>
<dbReference type="Gene3D" id="3.40.190.10">
    <property type="entry name" value="Periplasmic binding protein-like II"/>
    <property type="match status" value="2"/>
</dbReference>
<protein>
    <recommendedName>
        <fullName evidence="6">Probable sugar-binding periplasmic protein</fullName>
    </recommendedName>
</protein>
<dbReference type="InterPro" id="IPR050490">
    <property type="entry name" value="Bact_solute-bd_prot1"/>
</dbReference>
<evidence type="ECO:0000256" key="2">
    <source>
        <dbReference type="ARBA" id="ARBA00008520"/>
    </source>
</evidence>
<reference evidence="8" key="1">
    <citation type="submission" date="2022-10" db="EMBL/GenBank/DDBJ databases">
        <title>Completed Genome Sequence of two octocoral isolated bacterium, Endozoicomonas euniceicola EF212T and Endozoicomonas gorgoniicola PS125T.</title>
        <authorList>
            <person name="Chiou Y.-J."/>
            <person name="Chen Y.-H."/>
        </authorList>
    </citation>
    <scope>NUCLEOTIDE SEQUENCE</scope>
    <source>
        <strain evidence="8">EF212</strain>
    </source>
</reference>
<evidence type="ECO:0000256" key="6">
    <source>
        <dbReference type="ARBA" id="ARBA00049753"/>
    </source>
</evidence>
<comment type="subcellular location">
    <subcellularLocation>
        <location evidence="1">Periplasm</location>
    </subcellularLocation>
</comment>
<name>A0ABY6GQG7_9GAMM</name>
<dbReference type="PANTHER" id="PTHR43649:SF28">
    <property type="entry name" value="BINDING PROTEIN COMPONENT OF ABC SUGAR TRANSPORTER-RELATED"/>
    <property type="match status" value="1"/>
</dbReference>
<comment type="similarity">
    <text evidence="2">Belongs to the bacterial solute-binding protein 1 family.</text>
</comment>
<comment type="function">
    <text evidence="5">Part of a binding-protein-dependent transport system for a sugar.</text>
</comment>
<evidence type="ECO:0000256" key="5">
    <source>
        <dbReference type="ARBA" id="ARBA00049629"/>
    </source>
</evidence>
<dbReference type="PANTHER" id="PTHR43649">
    <property type="entry name" value="ARABINOSE-BINDING PROTEIN-RELATED"/>
    <property type="match status" value="1"/>
</dbReference>
<organism evidence="8 9">
    <name type="scientific">Endozoicomonas euniceicola</name>
    <dbReference type="NCBI Taxonomy" id="1234143"/>
    <lineage>
        <taxon>Bacteria</taxon>
        <taxon>Pseudomonadati</taxon>
        <taxon>Pseudomonadota</taxon>
        <taxon>Gammaproteobacteria</taxon>
        <taxon>Oceanospirillales</taxon>
        <taxon>Endozoicomonadaceae</taxon>
        <taxon>Endozoicomonas</taxon>
    </lineage>
</organism>
<dbReference type="SUPFAM" id="SSF53850">
    <property type="entry name" value="Periplasmic binding protein-like II"/>
    <property type="match status" value="1"/>
</dbReference>
<gene>
    <name evidence="8" type="ORF">NX720_19280</name>
</gene>
<feature type="chain" id="PRO_5046054519" description="Probable sugar-binding periplasmic protein" evidence="7">
    <location>
        <begin position="23"/>
        <end position="423"/>
    </location>
</feature>
<evidence type="ECO:0000256" key="3">
    <source>
        <dbReference type="ARBA" id="ARBA00022448"/>
    </source>
</evidence>
<dbReference type="RefSeq" id="WP_262596795.1">
    <property type="nucleotide sequence ID" value="NZ_CP103300.1"/>
</dbReference>
<accession>A0ABY6GQG7</accession>
<evidence type="ECO:0000313" key="9">
    <source>
        <dbReference type="Proteomes" id="UP001163255"/>
    </source>
</evidence>
<evidence type="ECO:0000256" key="7">
    <source>
        <dbReference type="SAM" id="SignalP"/>
    </source>
</evidence>
<keyword evidence="4 7" id="KW-0732">Signal</keyword>
<dbReference type="Pfam" id="PF13416">
    <property type="entry name" value="SBP_bac_8"/>
    <property type="match status" value="1"/>
</dbReference>
<dbReference type="EMBL" id="CP103300">
    <property type="protein sequence ID" value="UYM14995.1"/>
    <property type="molecule type" value="Genomic_DNA"/>
</dbReference>
<evidence type="ECO:0000313" key="8">
    <source>
        <dbReference type="EMBL" id="UYM14995.1"/>
    </source>
</evidence>
<proteinExistence type="inferred from homology"/>
<evidence type="ECO:0000256" key="4">
    <source>
        <dbReference type="ARBA" id="ARBA00022729"/>
    </source>
</evidence>
<evidence type="ECO:0000256" key="1">
    <source>
        <dbReference type="ARBA" id="ARBA00004418"/>
    </source>
</evidence>
<feature type="signal peptide" evidence="7">
    <location>
        <begin position="1"/>
        <end position="22"/>
    </location>
</feature>
<keyword evidence="3" id="KW-0813">Transport</keyword>